<keyword evidence="4" id="KW-0326">Glycosidase</keyword>
<dbReference type="InterPro" id="IPR002772">
    <property type="entry name" value="Glyco_hydro_3_C"/>
</dbReference>
<comment type="similarity">
    <text evidence="1 4">Belongs to the glycosyl hydrolase 3 family.</text>
</comment>
<dbReference type="Proteomes" id="UP000595224">
    <property type="component" value="Chromosome"/>
</dbReference>
<dbReference type="SUPFAM" id="SSF51445">
    <property type="entry name" value="(Trans)glycosidases"/>
    <property type="match status" value="1"/>
</dbReference>
<keyword evidence="2 4" id="KW-0378">Hydrolase</keyword>
<protein>
    <submittedName>
        <fullName evidence="6">Glycoside hydrolase family 3 C-terminal domain-containing protein</fullName>
    </submittedName>
</protein>
<dbReference type="SMART" id="SM01217">
    <property type="entry name" value="Fn3_like"/>
    <property type="match status" value="1"/>
</dbReference>
<dbReference type="InterPro" id="IPR001764">
    <property type="entry name" value="Glyco_hydro_3_N"/>
</dbReference>
<dbReference type="InterPro" id="IPR036881">
    <property type="entry name" value="Glyco_hydro_3_C_sf"/>
</dbReference>
<dbReference type="Pfam" id="PF01915">
    <property type="entry name" value="Glyco_hydro_3_C"/>
    <property type="match status" value="1"/>
</dbReference>
<dbReference type="GO" id="GO:0004553">
    <property type="term" value="F:hydrolase activity, hydrolyzing O-glycosyl compounds"/>
    <property type="evidence" value="ECO:0007669"/>
    <property type="project" value="InterPro"/>
</dbReference>
<reference evidence="6 7" key="1">
    <citation type="submission" date="2020-11" db="EMBL/GenBank/DDBJ databases">
        <title>Treponema Peruensis nv. sp., first commensal Treponema isolated from human feces.</title>
        <authorList>
            <person name="Belkhou C."/>
            <person name="Raes J."/>
        </authorList>
    </citation>
    <scope>NUCLEOTIDE SEQUENCE [LARGE SCALE GENOMIC DNA]</scope>
    <source>
        <strain evidence="6 7">RCC2812</strain>
    </source>
</reference>
<dbReference type="InterPro" id="IPR019800">
    <property type="entry name" value="Glyco_hydro_3_AS"/>
</dbReference>
<dbReference type="InterPro" id="IPR026891">
    <property type="entry name" value="Fn3-like"/>
</dbReference>
<evidence type="ECO:0000256" key="2">
    <source>
        <dbReference type="ARBA" id="ARBA00022801"/>
    </source>
</evidence>
<dbReference type="InterPro" id="IPR050288">
    <property type="entry name" value="Cellulose_deg_GH3"/>
</dbReference>
<accession>A0A7T3V682</accession>
<dbReference type="InterPro" id="IPR013783">
    <property type="entry name" value="Ig-like_fold"/>
</dbReference>
<dbReference type="AlphaFoldDB" id="A0A7T3V682"/>
<dbReference type="PRINTS" id="PR00133">
    <property type="entry name" value="GLHYDRLASE3"/>
</dbReference>
<dbReference type="KEGG" id="tper:IWA51_05470"/>
<dbReference type="Gene3D" id="3.20.20.300">
    <property type="entry name" value="Glycoside hydrolase, family 3, N-terminal domain"/>
    <property type="match status" value="1"/>
</dbReference>
<evidence type="ECO:0000313" key="6">
    <source>
        <dbReference type="EMBL" id="QQA02231.1"/>
    </source>
</evidence>
<dbReference type="PROSITE" id="PS00775">
    <property type="entry name" value="GLYCOSYL_HYDROL_F3"/>
    <property type="match status" value="1"/>
</dbReference>
<dbReference type="Pfam" id="PF14310">
    <property type="entry name" value="Fn3-like"/>
    <property type="match status" value="1"/>
</dbReference>
<dbReference type="PANTHER" id="PTHR42715">
    <property type="entry name" value="BETA-GLUCOSIDASE"/>
    <property type="match status" value="1"/>
</dbReference>
<dbReference type="InterPro" id="IPR036962">
    <property type="entry name" value="Glyco_hydro_3_N_sf"/>
</dbReference>
<dbReference type="Gene3D" id="2.60.40.10">
    <property type="entry name" value="Immunoglobulins"/>
    <property type="match status" value="1"/>
</dbReference>
<evidence type="ECO:0000256" key="3">
    <source>
        <dbReference type="ARBA" id="ARBA00023277"/>
    </source>
</evidence>
<keyword evidence="7" id="KW-1185">Reference proteome</keyword>
<dbReference type="InterPro" id="IPR017853">
    <property type="entry name" value="GH"/>
</dbReference>
<dbReference type="Pfam" id="PF00933">
    <property type="entry name" value="Glyco_hydro_3"/>
    <property type="match status" value="1"/>
</dbReference>
<dbReference type="SUPFAM" id="SSF52279">
    <property type="entry name" value="Beta-D-glucan exohydrolase, C-terminal domain"/>
    <property type="match status" value="1"/>
</dbReference>
<proteinExistence type="inferred from homology"/>
<evidence type="ECO:0000313" key="7">
    <source>
        <dbReference type="Proteomes" id="UP000595224"/>
    </source>
</evidence>
<evidence type="ECO:0000259" key="5">
    <source>
        <dbReference type="SMART" id="SM01217"/>
    </source>
</evidence>
<evidence type="ECO:0000256" key="1">
    <source>
        <dbReference type="ARBA" id="ARBA00005336"/>
    </source>
</evidence>
<gene>
    <name evidence="6" type="ORF">IWA51_05470</name>
</gene>
<name>A0A7T3V682_9SPIR</name>
<dbReference type="PANTHER" id="PTHR42715:SF10">
    <property type="entry name" value="BETA-GLUCOSIDASE"/>
    <property type="match status" value="1"/>
</dbReference>
<sequence>MIHGAGLFRTAGVNRDCSCGTSFFKEGIPSLVMSDGPMGVRNEFCDDSWDTPGTNDDFVSYLPSETAIAATWNEERAFECGNVLGSEARGRGKDMILAPGVNIMRTPLCGRNFEYLSEDPFLTGRLAVSIIKGIQKNDVSACVKHFALNNQETQRSDINSVADIRSLNEIYFPAFRAAVREGKACALMCAYNRWQGVHCSENKTLLEKILRDEWNFDGVVVSDWGAVHSTKAAAENGTDIEMDIFPNFDDYHFAAPLVKAVREGSVSESVVDAKVKRILRLMQKLNIQGKDRNKGAYNTEEHRRVCLNTARESVVLLKNEGNVLPIDEKKTKTVTVIGYNADAMQSPYGGSAAIKALYEITPLAGIKMYLGGNTRVRYCQGYGYPKKDCEDIEKFRAQLHDEAVKAARESDCVIFVGGTMHYHPEFRLGNNALSNLRGKDPCRIDSEGFDRDDIKLPLEQDALINDILDANANTVIVISSGNAVDMSAWSDRAKAIVQTWYNGMEGGRALAEVLFGKINPSGKLPFTVPKKLEDCPAHALGEFPGDGTDVRYNEGVFVGYRYFSTFKKEAAFCFGHGLSYTKFEYSGMKVKAGNNNVQVKFNVKNCGNVAGAEVAQVYVGGVCEKPNGRIENPSLELRGFCKKYLLPGESAECNVTLDTSAFEYYSEEKQDWVLPDANRKIFAGSSVEDTRLEGEVSVAEMQSGI</sequence>
<dbReference type="Gene3D" id="3.40.50.1700">
    <property type="entry name" value="Glycoside hydrolase family 3 C-terminal domain"/>
    <property type="match status" value="1"/>
</dbReference>
<dbReference type="EMBL" id="CP064936">
    <property type="protein sequence ID" value="QQA02231.1"/>
    <property type="molecule type" value="Genomic_DNA"/>
</dbReference>
<feature type="domain" description="Fibronectin type III-like" evidence="5">
    <location>
        <begin position="613"/>
        <end position="687"/>
    </location>
</feature>
<evidence type="ECO:0000256" key="4">
    <source>
        <dbReference type="RuleBase" id="RU361161"/>
    </source>
</evidence>
<organism evidence="6 7">
    <name type="scientific">Treponema peruense</name>
    <dbReference type="NCBI Taxonomy" id="2787628"/>
    <lineage>
        <taxon>Bacteria</taxon>
        <taxon>Pseudomonadati</taxon>
        <taxon>Spirochaetota</taxon>
        <taxon>Spirochaetia</taxon>
        <taxon>Spirochaetales</taxon>
        <taxon>Treponemataceae</taxon>
        <taxon>Treponema</taxon>
    </lineage>
</organism>
<dbReference type="GO" id="GO:0005975">
    <property type="term" value="P:carbohydrate metabolic process"/>
    <property type="evidence" value="ECO:0007669"/>
    <property type="project" value="InterPro"/>
</dbReference>
<keyword evidence="3" id="KW-0119">Carbohydrate metabolism</keyword>